<evidence type="ECO:0000259" key="18">
    <source>
        <dbReference type="PROSITE" id="PS51447"/>
    </source>
</evidence>
<dbReference type="FunFam" id="3.30.56.10:FF:000002">
    <property type="entry name" value="Phenylalanine--tRNA ligase beta subunit"/>
    <property type="match status" value="1"/>
</dbReference>
<proteinExistence type="inferred from homology"/>
<evidence type="ECO:0000256" key="15">
    <source>
        <dbReference type="HAMAP-Rule" id="MF_00283"/>
    </source>
</evidence>
<evidence type="ECO:0000313" key="20">
    <source>
        <dbReference type="EMBL" id="AUG58196.1"/>
    </source>
</evidence>
<keyword evidence="12 15" id="KW-0648">Protein biosynthesis</keyword>
<dbReference type="InterPro" id="IPR045864">
    <property type="entry name" value="aa-tRNA-synth_II/BPL/LPL"/>
</dbReference>
<dbReference type="FunFam" id="2.40.50.140:FF:000045">
    <property type="entry name" value="Phenylalanine--tRNA ligase beta subunit"/>
    <property type="match status" value="1"/>
</dbReference>
<dbReference type="Proteomes" id="UP000233534">
    <property type="component" value="Chromosome"/>
</dbReference>
<evidence type="ECO:0000256" key="7">
    <source>
        <dbReference type="ARBA" id="ARBA00022723"/>
    </source>
</evidence>
<dbReference type="AlphaFoldDB" id="A0A2K9E9A3"/>
<dbReference type="Gene3D" id="3.30.930.10">
    <property type="entry name" value="Bira Bifunctional Protein, Domain 2"/>
    <property type="match status" value="1"/>
</dbReference>
<evidence type="ECO:0000256" key="1">
    <source>
        <dbReference type="ARBA" id="ARBA00004496"/>
    </source>
</evidence>
<evidence type="ECO:0000256" key="13">
    <source>
        <dbReference type="ARBA" id="ARBA00023146"/>
    </source>
</evidence>
<dbReference type="PANTHER" id="PTHR10947">
    <property type="entry name" value="PHENYLALANYL-TRNA SYNTHETASE BETA CHAIN AND LEUCINE-RICH REPEAT-CONTAINING PROTEIN 47"/>
    <property type="match status" value="1"/>
</dbReference>
<name>A0A2K9E9A3_9FIRM</name>
<dbReference type="EC" id="6.1.1.20" evidence="15"/>
<sequence length="795" mass="89220">MKAPISWLKDYVDIDIETREFANKMTMSGSKVEGIEVQGEEINKVVVGKILSIEKHPDADKLQVCKVDVGNEVIQVVTGADNVKEQDLIPVALSGATLSGGIKISKGKLRGVVSEGMMCSIEELGFTKEDYPDAPENGIYIIKQDYPLGTDIKEVLGLNDTILEFEITSNRPDCMSIIGLAREAAATLGKEFRKPEIKLEEKGDEANKYATVEIKDPDLCPRYIARIVKDVKIEPSPKWMRDRLKAAGVRPINNIVDITNYVMLEYGQPMHAFDLSYLEGQKIIVRRARDGEEITTLDDVERKLDSSMLVIADENKAVAVAGVMGAENSEIREDTRTILFESANFEGSSVRTTAKKLGLRTEASARFEKGLDVQNTLLAINRAAQLVEELNAGVVCKGIIDCYEKKQKERVLKFSPENINKLLGTNIPTEEMIKILKSLEFEVDEENLTVKVPSFRQDVEREADLAEEVARFYGYNNIEPTLLSGKSSTLGKKTFKQKVEDIIIDTMISCGLFEIYTYSFTSPKVFNKLKLPEESQLRNTIVIQNPLGEDFSIMRTTTIPEMLQVISTNYNRRVEEGAFFEKSFVYIPKGQPVEELPEEKPVLTLGMYGEADFYTLKGVVEELFSVLGITQYDFAPEKENPVFHPGRAAVVKINGEYAGTIGEIHPDVVEEFECPQRTYIGVIEIDKLVENAFLKPEYKPLPKYPAVTRDISMLVKDEVLVKEIEDILKQRGGKILESIELFDVYKGEQVPEGMKSVAYSLTFRAADRTLTDEDVNKTMKKILDGLKKNINAELR</sequence>
<comment type="similarity">
    <text evidence="2 15">Belongs to the phenylalanyl-tRNA synthetase beta subunit family. Type 1 subfamily.</text>
</comment>
<evidence type="ECO:0000256" key="2">
    <source>
        <dbReference type="ARBA" id="ARBA00008653"/>
    </source>
</evidence>
<dbReference type="SMART" id="SM00873">
    <property type="entry name" value="B3_4"/>
    <property type="match status" value="1"/>
</dbReference>
<dbReference type="SUPFAM" id="SSF56037">
    <property type="entry name" value="PheT/TilS domain"/>
    <property type="match status" value="1"/>
</dbReference>
<dbReference type="Proteomes" id="UP000239720">
    <property type="component" value="Unassembled WGS sequence"/>
</dbReference>
<dbReference type="Pfam" id="PF17759">
    <property type="entry name" value="tRNA_synthFbeta"/>
    <property type="match status" value="1"/>
</dbReference>
<dbReference type="InterPro" id="IPR009061">
    <property type="entry name" value="DNA-bd_dom_put_sf"/>
</dbReference>
<dbReference type="SMART" id="SM00896">
    <property type="entry name" value="FDX-ACB"/>
    <property type="match status" value="1"/>
</dbReference>
<dbReference type="KEGG" id="hsc:HVS_11525"/>
<reference evidence="21 23" key="2">
    <citation type="journal article" date="2018" name="Syst. Appl. Microbiol.">
        <title>Characterization and high-quality draft genome sequence of Herbivorax saccincola A7, an anaerobic, alkaliphilic, thermophilic, cellulolytic, and xylanolytic bacterium.</title>
        <authorList>
            <person name="Aikawa S."/>
            <person name="Baramee S."/>
            <person name="Sermsathanaswadi J."/>
            <person name="Thianheng P."/>
            <person name="Tachaapaikoon C."/>
            <person name="Shikata A."/>
            <person name="Waeonukul R."/>
            <person name="Pason P."/>
            <person name="Ratanakhanokchai K."/>
            <person name="Kosugi A."/>
        </authorList>
    </citation>
    <scope>NUCLEOTIDE SEQUENCE [LARGE SCALE GENOMIC DNA]</scope>
    <source>
        <strain evidence="21 23">A7</strain>
    </source>
</reference>
<evidence type="ECO:0000256" key="4">
    <source>
        <dbReference type="ARBA" id="ARBA00022490"/>
    </source>
</evidence>
<dbReference type="Pfam" id="PF03147">
    <property type="entry name" value="FDX-ACB"/>
    <property type="match status" value="1"/>
</dbReference>
<protein>
    <recommendedName>
        <fullName evidence="15">Phenylalanine--tRNA ligase beta subunit</fullName>
        <ecNumber evidence="15">6.1.1.20</ecNumber>
    </recommendedName>
    <alternativeName>
        <fullName evidence="15">Phenylalanyl-tRNA synthetase beta subunit</fullName>
        <shortName evidence="15">PheRS</shortName>
    </alternativeName>
</protein>
<evidence type="ECO:0000256" key="12">
    <source>
        <dbReference type="ARBA" id="ARBA00022917"/>
    </source>
</evidence>
<dbReference type="InterPro" id="IPR020825">
    <property type="entry name" value="Phe-tRNA_synthase-like_B3/B4"/>
</dbReference>
<dbReference type="Gene3D" id="2.40.50.140">
    <property type="entry name" value="Nucleic acid-binding proteins"/>
    <property type="match status" value="1"/>
</dbReference>
<reference evidence="20 22" key="1">
    <citation type="submission" date="2017-12" db="EMBL/GenBank/DDBJ databases">
        <title>Complete genome sequence of Herbivorax saccincola GGR1, a novel Cellulosome-producing hydrolytic bacterium in a thermophilic biogas plant, established by Illumina and Nanopore MinION sequencing.</title>
        <authorList>
            <person name="Pechtl A."/>
            <person name="Ruckert C."/>
            <person name="Koeck D.E."/>
            <person name="Maus I."/>
            <person name="Winkler A."/>
            <person name="Kalinowski J."/>
            <person name="Puhler A."/>
            <person name="Schwarz W.W."/>
            <person name="Zverlov V.V."/>
            <person name="Schluter A."/>
            <person name="Liebl W."/>
        </authorList>
    </citation>
    <scope>NUCLEOTIDE SEQUENCE [LARGE SCALE GENOMIC DNA]</scope>
    <source>
        <strain evidence="20">GGR1</strain>
        <strain evidence="22">SR1</strain>
    </source>
</reference>
<keyword evidence="5 16" id="KW-0820">tRNA-binding</keyword>
<dbReference type="GO" id="GO:0005524">
    <property type="term" value="F:ATP binding"/>
    <property type="evidence" value="ECO:0007669"/>
    <property type="project" value="UniProtKB-UniRule"/>
</dbReference>
<dbReference type="CDD" id="cd02796">
    <property type="entry name" value="tRNA_bind_bactPheRS"/>
    <property type="match status" value="1"/>
</dbReference>
<evidence type="ECO:0000256" key="5">
    <source>
        <dbReference type="ARBA" id="ARBA00022555"/>
    </source>
</evidence>
<dbReference type="Gene3D" id="3.50.40.10">
    <property type="entry name" value="Phenylalanyl-trna Synthetase, Chain B, domain 3"/>
    <property type="match status" value="1"/>
</dbReference>
<dbReference type="FunFam" id="3.50.40.10:FF:000001">
    <property type="entry name" value="Phenylalanine--tRNA ligase beta subunit"/>
    <property type="match status" value="1"/>
</dbReference>
<dbReference type="GO" id="GO:0006432">
    <property type="term" value="P:phenylalanyl-tRNA aminoacylation"/>
    <property type="evidence" value="ECO:0007669"/>
    <property type="project" value="UniProtKB-UniRule"/>
</dbReference>
<keyword evidence="11 16" id="KW-0694">RNA-binding</keyword>
<keyword evidence="6 15" id="KW-0436">Ligase</keyword>
<dbReference type="InterPro" id="IPR033714">
    <property type="entry name" value="tRNA_bind_bactPheRS"/>
</dbReference>
<dbReference type="HAMAP" id="MF_00283">
    <property type="entry name" value="Phe_tRNA_synth_beta1"/>
    <property type="match status" value="1"/>
</dbReference>
<dbReference type="InterPro" id="IPR041616">
    <property type="entry name" value="PheRS_beta_core"/>
</dbReference>
<dbReference type="EMBL" id="NEMB01000003">
    <property type="protein sequence ID" value="PQQ68076.1"/>
    <property type="molecule type" value="Genomic_DNA"/>
</dbReference>
<dbReference type="PANTHER" id="PTHR10947:SF0">
    <property type="entry name" value="PHENYLALANINE--TRNA LIGASE BETA SUBUNIT"/>
    <property type="match status" value="1"/>
</dbReference>
<dbReference type="GO" id="GO:0004826">
    <property type="term" value="F:phenylalanine-tRNA ligase activity"/>
    <property type="evidence" value="ECO:0007669"/>
    <property type="project" value="UniProtKB-UniRule"/>
</dbReference>
<keyword evidence="8 15" id="KW-0547">Nucleotide-binding</keyword>
<dbReference type="InterPro" id="IPR036690">
    <property type="entry name" value="Fdx_antiC-bd_sf"/>
</dbReference>
<dbReference type="FunFam" id="3.30.70.380:FF:000001">
    <property type="entry name" value="Phenylalanine--tRNA ligase beta subunit"/>
    <property type="match status" value="1"/>
</dbReference>
<dbReference type="GO" id="GO:0016740">
    <property type="term" value="F:transferase activity"/>
    <property type="evidence" value="ECO:0007669"/>
    <property type="project" value="UniProtKB-ARBA"/>
</dbReference>
<keyword evidence="10 15" id="KW-0460">Magnesium</keyword>
<evidence type="ECO:0000313" key="22">
    <source>
        <dbReference type="Proteomes" id="UP000233534"/>
    </source>
</evidence>
<evidence type="ECO:0000256" key="6">
    <source>
        <dbReference type="ARBA" id="ARBA00022598"/>
    </source>
</evidence>
<dbReference type="OrthoDB" id="9805455at2"/>
<dbReference type="InterPro" id="IPR005146">
    <property type="entry name" value="B3/B4_tRNA-bd"/>
</dbReference>
<dbReference type="PROSITE" id="PS51447">
    <property type="entry name" value="FDX_ACB"/>
    <property type="match status" value="1"/>
</dbReference>
<dbReference type="Pfam" id="PF01588">
    <property type="entry name" value="tRNA_bind"/>
    <property type="match status" value="1"/>
</dbReference>
<dbReference type="Gene3D" id="3.30.56.10">
    <property type="match status" value="2"/>
</dbReference>
<dbReference type="SUPFAM" id="SSF46955">
    <property type="entry name" value="Putative DNA-binding domain"/>
    <property type="match status" value="1"/>
</dbReference>
<feature type="binding site" evidence="15">
    <location>
        <position position="458"/>
    </location>
    <ligand>
        <name>Mg(2+)</name>
        <dbReference type="ChEBI" id="CHEBI:18420"/>
        <note>shared with alpha subunit</note>
    </ligand>
</feature>
<dbReference type="NCBIfam" id="TIGR00472">
    <property type="entry name" value="pheT_bact"/>
    <property type="match status" value="1"/>
</dbReference>
<feature type="binding site" evidence="15">
    <location>
        <position position="468"/>
    </location>
    <ligand>
        <name>Mg(2+)</name>
        <dbReference type="ChEBI" id="CHEBI:18420"/>
        <note>shared with alpha subunit</note>
    </ligand>
</feature>
<dbReference type="SUPFAM" id="SSF54991">
    <property type="entry name" value="Anticodon-binding domain of PheRS"/>
    <property type="match status" value="1"/>
</dbReference>
<evidence type="ECO:0000259" key="17">
    <source>
        <dbReference type="PROSITE" id="PS50886"/>
    </source>
</evidence>
<evidence type="ECO:0000313" key="23">
    <source>
        <dbReference type="Proteomes" id="UP000239720"/>
    </source>
</evidence>
<evidence type="ECO:0000256" key="14">
    <source>
        <dbReference type="ARBA" id="ARBA00049255"/>
    </source>
</evidence>
<dbReference type="GO" id="GO:0000049">
    <property type="term" value="F:tRNA binding"/>
    <property type="evidence" value="ECO:0007669"/>
    <property type="project" value="UniProtKB-UniRule"/>
</dbReference>
<keyword evidence="7 15" id="KW-0479">Metal-binding</keyword>
<gene>
    <name evidence="15 20" type="primary">pheT</name>
    <name evidence="21" type="ORF">B9R14_15725</name>
    <name evidence="20" type="ORF">HVS_11525</name>
</gene>
<dbReference type="InterPro" id="IPR005147">
    <property type="entry name" value="tRNA_synthase_B5-dom"/>
</dbReference>
<evidence type="ECO:0000256" key="16">
    <source>
        <dbReference type="PROSITE-ProRule" id="PRU00209"/>
    </source>
</evidence>
<dbReference type="Pfam" id="PF03484">
    <property type="entry name" value="B5"/>
    <property type="match status" value="1"/>
</dbReference>
<feature type="domain" description="FDX-ACB" evidence="18">
    <location>
        <begin position="702"/>
        <end position="795"/>
    </location>
</feature>
<dbReference type="InterPro" id="IPR045060">
    <property type="entry name" value="Phe-tRNA-ligase_IIc_bsu"/>
</dbReference>
<feature type="domain" description="TRNA-binding" evidence="17">
    <location>
        <begin position="39"/>
        <end position="153"/>
    </location>
</feature>
<accession>A0A2K9E9A3</accession>
<keyword evidence="9 15" id="KW-0067">ATP-binding</keyword>
<evidence type="ECO:0000256" key="10">
    <source>
        <dbReference type="ARBA" id="ARBA00022842"/>
    </source>
</evidence>
<dbReference type="PROSITE" id="PS51483">
    <property type="entry name" value="B5"/>
    <property type="match status" value="1"/>
</dbReference>
<evidence type="ECO:0000256" key="9">
    <source>
        <dbReference type="ARBA" id="ARBA00022840"/>
    </source>
</evidence>
<comment type="catalytic activity">
    <reaction evidence="14 15">
        <text>tRNA(Phe) + L-phenylalanine + ATP = L-phenylalanyl-tRNA(Phe) + AMP + diphosphate + H(+)</text>
        <dbReference type="Rhea" id="RHEA:19413"/>
        <dbReference type="Rhea" id="RHEA-COMP:9668"/>
        <dbReference type="Rhea" id="RHEA-COMP:9699"/>
        <dbReference type="ChEBI" id="CHEBI:15378"/>
        <dbReference type="ChEBI" id="CHEBI:30616"/>
        <dbReference type="ChEBI" id="CHEBI:33019"/>
        <dbReference type="ChEBI" id="CHEBI:58095"/>
        <dbReference type="ChEBI" id="CHEBI:78442"/>
        <dbReference type="ChEBI" id="CHEBI:78531"/>
        <dbReference type="ChEBI" id="CHEBI:456215"/>
        <dbReference type="EC" id="6.1.1.20"/>
    </reaction>
</comment>
<comment type="subcellular location">
    <subcellularLocation>
        <location evidence="1 15">Cytoplasm</location>
    </subcellularLocation>
</comment>
<dbReference type="SUPFAM" id="SSF55681">
    <property type="entry name" value="Class II aaRS and biotin synthetases"/>
    <property type="match status" value="1"/>
</dbReference>
<keyword evidence="4 15" id="KW-0963">Cytoplasm</keyword>
<dbReference type="SMART" id="SM00874">
    <property type="entry name" value="B5"/>
    <property type="match status" value="1"/>
</dbReference>
<evidence type="ECO:0000256" key="8">
    <source>
        <dbReference type="ARBA" id="ARBA00022741"/>
    </source>
</evidence>
<dbReference type="InterPro" id="IPR004532">
    <property type="entry name" value="Phe-tRNA-ligase_IIc_bsu_bact"/>
</dbReference>
<evidence type="ECO:0000259" key="19">
    <source>
        <dbReference type="PROSITE" id="PS51483"/>
    </source>
</evidence>
<comment type="cofactor">
    <cofactor evidence="15">
        <name>Mg(2+)</name>
        <dbReference type="ChEBI" id="CHEBI:18420"/>
    </cofactor>
    <text evidence="15">Binds 2 magnesium ions per tetramer.</text>
</comment>
<dbReference type="NCBIfam" id="NF045760">
    <property type="entry name" value="YtpR"/>
    <property type="match status" value="1"/>
</dbReference>
<dbReference type="Gene3D" id="3.30.70.380">
    <property type="entry name" value="Ferrodoxin-fold anticodon-binding domain"/>
    <property type="match status" value="1"/>
</dbReference>
<feature type="binding site" evidence="15">
    <location>
        <position position="464"/>
    </location>
    <ligand>
        <name>Mg(2+)</name>
        <dbReference type="ChEBI" id="CHEBI:18420"/>
        <note>shared with alpha subunit</note>
    </ligand>
</feature>
<dbReference type="InterPro" id="IPR005121">
    <property type="entry name" value="Fdx_antiC-bd"/>
</dbReference>
<feature type="binding site" evidence="15">
    <location>
        <position position="467"/>
    </location>
    <ligand>
        <name>Mg(2+)</name>
        <dbReference type="ChEBI" id="CHEBI:18420"/>
        <note>shared with alpha subunit</note>
    </ligand>
</feature>
<dbReference type="SUPFAM" id="SSF50249">
    <property type="entry name" value="Nucleic acid-binding proteins"/>
    <property type="match status" value="1"/>
</dbReference>
<feature type="domain" description="B5" evidence="19">
    <location>
        <begin position="407"/>
        <end position="480"/>
    </location>
</feature>
<dbReference type="GO" id="GO:0009328">
    <property type="term" value="C:phenylalanine-tRNA ligase complex"/>
    <property type="evidence" value="ECO:0007669"/>
    <property type="project" value="TreeGrafter"/>
</dbReference>
<comment type="subunit">
    <text evidence="3 15">Tetramer of two alpha and two beta subunits.</text>
</comment>
<dbReference type="GO" id="GO:0140096">
    <property type="term" value="F:catalytic activity, acting on a protein"/>
    <property type="evidence" value="ECO:0007669"/>
    <property type="project" value="UniProtKB-ARBA"/>
</dbReference>
<evidence type="ECO:0000256" key="11">
    <source>
        <dbReference type="ARBA" id="ARBA00022884"/>
    </source>
</evidence>
<dbReference type="RefSeq" id="WP_101302463.1">
    <property type="nucleotide sequence ID" value="NZ_CP025197.1"/>
</dbReference>
<evidence type="ECO:0000256" key="3">
    <source>
        <dbReference type="ARBA" id="ARBA00011209"/>
    </source>
</evidence>
<dbReference type="GO" id="GO:0000287">
    <property type="term" value="F:magnesium ion binding"/>
    <property type="evidence" value="ECO:0007669"/>
    <property type="project" value="UniProtKB-UniRule"/>
</dbReference>
<dbReference type="InterPro" id="IPR002547">
    <property type="entry name" value="tRNA-bd_dom"/>
</dbReference>
<keyword evidence="22" id="KW-1185">Reference proteome</keyword>
<dbReference type="CDD" id="cd00769">
    <property type="entry name" value="PheRS_beta_core"/>
    <property type="match status" value="1"/>
</dbReference>
<dbReference type="InterPro" id="IPR012340">
    <property type="entry name" value="NA-bd_OB-fold"/>
</dbReference>
<dbReference type="PROSITE" id="PS50886">
    <property type="entry name" value="TRBD"/>
    <property type="match status" value="1"/>
</dbReference>
<evidence type="ECO:0000313" key="21">
    <source>
        <dbReference type="EMBL" id="PQQ68076.1"/>
    </source>
</evidence>
<dbReference type="EMBL" id="CP025197">
    <property type="protein sequence ID" value="AUG58196.1"/>
    <property type="molecule type" value="Genomic_DNA"/>
</dbReference>
<organism evidence="20 22">
    <name type="scientific">Acetivibrio saccincola</name>
    <dbReference type="NCBI Taxonomy" id="1677857"/>
    <lineage>
        <taxon>Bacteria</taxon>
        <taxon>Bacillati</taxon>
        <taxon>Bacillota</taxon>
        <taxon>Clostridia</taxon>
        <taxon>Eubacteriales</taxon>
        <taxon>Oscillospiraceae</taxon>
        <taxon>Acetivibrio</taxon>
    </lineage>
</organism>
<keyword evidence="13 15" id="KW-0030">Aminoacyl-tRNA synthetase</keyword>
<dbReference type="Pfam" id="PF03483">
    <property type="entry name" value="B3_4"/>
    <property type="match status" value="1"/>
</dbReference>